<organism evidence="1 2">
    <name type="scientific">Desulfomonile tiedjei</name>
    <dbReference type="NCBI Taxonomy" id="2358"/>
    <lineage>
        <taxon>Bacteria</taxon>
        <taxon>Pseudomonadati</taxon>
        <taxon>Thermodesulfobacteriota</taxon>
        <taxon>Desulfomonilia</taxon>
        <taxon>Desulfomonilales</taxon>
        <taxon>Desulfomonilaceae</taxon>
        <taxon>Desulfomonile</taxon>
    </lineage>
</organism>
<dbReference type="Proteomes" id="UP000807825">
    <property type="component" value="Unassembled WGS sequence"/>
</dbReference>
<dbReference type="InterPro" id="IPR016181">
    <property type="entry name" value="Acyl_CoA_acyltransferase"/>
</dbReference>
<name>A0A9D6Z390_9BACT</name>
<dbReference type="AlphaFoldDB" id="A0A9D6Z390"/>
<protein>
    <submittedName>
        <fullName evidence="1">GNAT family N-acetyltransferase</fullName>
    </submittedName>
</protein>
<comment type="caution">
    <text evidence="1">The sequence shown here is derived from an EMBL/GenBank/DDBJ whole genome shotgun (WGS) entry which is preliminary data.</text>
</comment>
<feature type="non-terminal residue" evidence="1">
    <location>
        <position position="99"/>
    </location>
</feature>
<dbReference type="Gene3D" id="3.40.630.30">
    <property type="match status" value="1"/>
</dbReference>
<sequence>MKSKYEIEEALTPEEIRSAETLWVENLDIRGTGQEKYQWYYQENPCGQGQIWLMRDGNTGKVIGTGGLGNRTILVGGKRLRAGLLADLAICKTHRLLGP</sequence>
<dbReference type="EMBL" id="JACRDE010000245">
    <property type="protein sequence ID" value="MBI5249629.1"/>
    <property type="molecule type" value="Genomic_DNA"/>
</dbReference>
<evidence type="ECO:0000313" key="2">
    <source>
        <dbReference type="Proteomes" id="UP000807825"/>
    </source>
</evidence>
<dbReference type="SUPFAM" id="SSF55729">
    <property type="entry name" value="Acyl-CoA N-acyltransferases (Nat)"/>
    <property type="match status" value="1"/>
</dbReference>
<accession>A0A9D6Z390</accession>
<evidence type="ECO:0000313" key="1">
    <source>
        <dbReference type="EMBL" id="MBI5249629.1"/>
    </source>
</evidence>
<gene>
    <name evidence="1" type="ORF">HY912_09050</name>
</gene>
<proteinExistence type="predicted"/>
<reference evidence="1" key="1">
    <citation type="submission" date="2020-07" db="EMBL/GenBank/DDBJ databases">
        <title>Huge and variable diversity of episymbiotic CPR bacteria and DPANN archaea in groundwater ecosystems.</title>
        <authorList>
            <person name="He C.Y."/>
            <person name="Keren R."/>
            <person name="Whittaker M."/>
            <person name="Farag I.F."/>
            <person name="Doudna J."/>
            <person name="Cate J.H.D."/>
            <person name="Banfield J.F."/>
        </authorList>
    </citation>
    <scope>NUCLEOTIDE SEQUENCE</scope>
    <source>
        <strain evidence="1">NC_groundwater_1664_Pr3_B-0.1um_52_9</strain>
    </source>
</reference>